<dbReference type="InterPro" id="IPR011011">
    <property type="entry name" value="Znf_FYVE_PHD"/>
</dbReference>
<reference evidence="15" key="1">
    <citation type="journal article" date="2004" name="Nature">
        <title>Genome duplication in the teleost fish Tetraodon nigroviridis reveals the early vertebrate proto-karyotype.</title>
        <authorList>
            <person name="Jaillon O."/>
            <person name="Aury J.-M."/>
            <person name="Brunet F."/>
            <person name="Petit J.-L."/>
            <person name="Stange-Thomann N."/>
            <person name="Mauceli E."/>
            <person name="Bouneau L."/>
            <person name="Fischer C."/>
            <person name="Ozouf-Costaz C."/>
            <person name="Bernot A."/>
            <person name="Nicaud S."/>
            <person name="Jaffe D."/>
            <person name="Fisher S."/>
            <person name="Lutfalla G."/>
            <person name="Dossat C."/>
            <person name="Segurens B."/>
            <person name="Dasilva C."/>
            <person name="Salanoubat M."/>
            <person name="Levy M."/>
            <person name="Boudet N."/>
            <person name="Castellano S."/>
            <person name="Anthouard V."/>
            <person name="Jubin C."/>
            <person name="Castelli V."/>
            <person name="Katinka M."/>
            <person name="Vacherie B."/>
            <person name="Biemont C."/>
            <person name="Skalli Z."/>
            <person name="Cattolico L."/>
            <person name="Poulain J."/>
            <person name="De Berardinis V."/>
            <person name="Cruaud C."/>
            <person name="Duprat S."/>
            <person name="Brottier P."/>
            <person name="Coutanceau J.-P."/>
            <person name="Gouzy J."/>
            <person name="Parra G."/>
            <person name="Lardier G."/>
            <person name="Chapple C."/>
            <person name="McKernan K.J."/>
            <person name="McEwan P."/>
            <person name="Bosak S."/>
            <person name="Kellis M."/>
            <person name="Volff J.-N."/>
            <person name="Guigo R."/>
            <person name="Zody M.C."/>
            <person name="Mesirov J."/>
            <person name="Lindblad-Toh K."/>
            <person name="Birren B."/>
            <person name="Nusbaum C."/>
            <person name="Kahn D."/>
            <person name="Robinson-Rechavi M."/>
            <person name="Laudet V."/>
            <person name="Schachter V."/>
            <person name="Quetier F."/>
            <person name="Saurin W."/>
            <person name="Scarpelli C."/>
            <person name="Wincker P."/>
            <person name="Lander E.S."/>
            <person name="Weissenbach J."/>
            <person name="Roest Crollius H."/>
        </authorList>
    </citation>
    <scope>NUCLEOTIDE SEQUENCE [LARGE SCALE GENOMIC DNA]</scope>
</reference>
<dbReference type="AlphaFoldDB" id="Q4RKS6"/>
<dbReference type="PROSITE" id="PS50016">
    <property type="entry name" value="ZF_PHD_2"/>
    <property type="match status" value="1"/>
</dbReference>
<dbReference type="InterPro" id="IPR019787">
    <property type="entry name" value="Znf_PHD-finger"/>
</dbReference>
<dbReference type="SUPFAM" id="SSF57903">
    <property type="entry name" value="FYVE/PHD zinc finger"/>
    <property type="match status" value="1"/>
</dbReference>
<feature type="region of interest" description="Disordered" evidence="13">
    <location>
        <begin position="340"/>
        <end position="409"/>
    </location>
</feature>
<evidence type="ECO:0000256" key="4">
    <source>
        <dbReference type="ARBA" id="ARBA00022723"/>
    </source>
</evidence>
<evidence type="ECO:0000259" key="14">
    <source>
        <dbReference type="PROSITE" id="PS50016"/>
    </source>
</evidence>
<evidence type="ECO:0000256" key="3">
    <source>
        <dbReference type="ARBA" id="ARBA00016995"/>
    </source>
</evidence>
<protein>
    <recommendedName>
        <fullName evidence="3">PHD finger protein 10</fullName>
    </recommendedName>
</protein>
<dbReference type="PANTHER" id="PTHR45888:SF4">
    <property type="entry name" value="PHD FINGER PROTEIN 10"/>
    <property type="match status" value="1"/>
</dbReference>
<dbReference type="PANTHER" id="PTHR45888">
    <property type="entry name" value="HL01030P-RELATED"/>
    <property type="match status" value="1"/>
</dbReference>
<dbReference type="OrthoDB" id="1903104at2759"/>
<keyword evidence="6 12" id="KW-0863">Zinc-finger</keyword>
<reference evidence="15" key="2">
    <citation type="submission" date="2004-02" db="EMBL/GenBank/DDBJ databases">
        <authorList>
            <consortium name="Genoscope"/>
            <consortium name="Whitehead Institute Centre for Genome Research"/>
        </authorList>
    </citation>
    <scope>NUCLEOTIDE SEQUENCE</scope>
</reference>
<proteinExistence type="inferred from homology"/>
<comment type="subcellular location">
    <subcellularLocation>
        <location evidence="1">Nucleus</location>
    </subcellularLocation>
</comment>
<evidence type="ECO:0000256" key="9">
    <source>
        <dbReference type="ARBA" id="ARBA00023015"/>
    </source>
</evidence>
<feature type="domain" description="PHD-type" evidence="14">
    <location>
        <begin position="418"/>
        <end position="477"/>
    </location>
</feature>
<dbReference type="GO" id="GO:0071564">
    <property type="term" value="C:npBAF complex"/>
    <property type="evidence" value="ECO:0007669"/>
    <property type="project" value="InterPro"/>
</dbReference>
<accession>Q4RKS6</accession>
<evidence type="ECO:0000256" key="10">
    <source>
        <dbReference type="ARBA" id="ARBA00023163"/>
    </source>
</evidence>
<organism evidence="15">
    <name type="scientific">Tetraodon nigroviridis</name>
    <name type="common">Spotted green pufferfish</name>
    <name type="synonym">Chelonodon nigroviridis</name>
    <dbReference type="NCBI Taxonomy" id="99883"/>
    <lineage>
        <taxon>Eukaryota</taxon>
        <taxon>Metazoa</taxon>
        <taxon>Chordata</taxon>
        <taxon>Craniata</taxon>
        <taxon>Vertebrata</taxon>
        <taxon>Euteleostomi</taxon>
        <taxon>Actinopterygii</taxon>
        <taxon>Neopterygii</taxon>
        <taxon>Teleostei</taxon>
        <taxon>Neoteleostei</taxon>
        <taxon>Acanthomorphata</taxon>
        <taxon>Eupercaria</taxon>
        <taxon>Tetraodontiformes</taxon>
        <taxon>Tetradontoidea</taxon>
        <taxon>Tetraodontidae</taxon>
        <taxon>Tetraodon</taxon>
    </lineage>
</organism>
<dbReference type="Gene3D" id="3.30.40.10">
    <property type="entry name" value="Zinc/RING finger domain, C3HC4 (zinc finger)"/>
    <property type="match status" value="1"/>
</dbReference>
<evidence type="ECO:0000256" key="6">
    <source>
        <dbReference type="ARBA" id="ARBA00022771"/>
    </source>
</evidence>
<gene>
    <name evidence="15" type="ORF">GSTENG00032805001</name>
</gene>
<dbReference type="InterPro" id="IPR001965">
    <property type="entry name" value="Znf_PHD"/>
</dbReference>
<comment type="similarity">
    <text evidence="2">Belongs to the SAYP family.</text>
</comment>
<dbReference type="GO" id="GO:0007399">
    <property type="term" value="P:nervous system development"/>
    <property type="evidence" value="ECO:0007669"/>
    <property type="project" value="UniProtKB-KW"/>
</dbReference>
<evidence type="ECO:0000256" key="11">
    <source>
        <dbReference type="ARBA" id="ARBA00023242"/>
    </source>
</evidence>
<keyword evidence="9" id="KW-0805">Transcription regulation</keyword>
<evidence type="ECO:0000256" key="1">
    <source>
        <dbReference type="ARBA" id="ARBA00004123"/>
    </source>
</evidence>
<name>Q4RKS6_TETNG</name>
<keyword evidence="4" id="KW-0479">Metal-binding</keyword>
<dbReference type="CDD" id="cd21085">
    <property type="entry name" value="WH_NTD_PHF10"/>
    <property type="match status" value="1"/>
</dbReference>
<evidence type="ECO:0000256" key="5">
    <source>
        <dbReference type="ARBA" id="ARBA00022737"/>
    </source>
</evidence>
<keyword evidence="10" id="KW-0804">Transcription</keyword>
<evidence type="ECO:0000256" key="12">
    <source>
        <dbReference type="PROSITE-ProRule" id="PRU00146"/>
    </source>
</evidence>
<dbReference type="SMART" id="SM00249">
    <property type="entry name" value="PHD"/>
    <property type="match status" value="1"/>
</dbReference>
<keyword evidence="11" id="KW-0539">Nucleus</keyword>
<keyword evidence="7" id="KW-0862">Zinc</keyword>
<feature type="compositionally biased region" description="Acidic residues" evidence="13">
    <location>
        <begin position="350"/>
        <end position="360"/>
    </location>
</feature>
<dbReference type="GO" id="GO:0008270">
    <property type="term" value="F:zinc ion binding"/>
    <property type="evidence" value="ECO:0007669"/>
    <property type="project" value="UniProtKB-KW"/>
</dbReference>
<evidence type="ECO:0000256" key="13">
    <source>
        <dbReference type="SAM" id="MobiDB-lite"/>
    </source>
</evidence>
<feature type="compositionally biased region" description="Low complexity" evidence="13">
    <location>
        <begin position="369"/>
        <end position="379"/>
    </location>
</feature>
<comment type="caution">
    <text evidence="15">The sequence shown here is derived from an EMBL/GenBank/DDBJ whole genome shotgun (WGS) entry which is preliminary data.</text>
</comment>
<dbReference type="EMBL" id="CAAE01015026">
    <property type="protein sequence ID" value="CAG11006.1"/>
    <property type="molecule type" value="Genomic_DNA"/>
</dbReference>
<keyword evidence="8" id="KW-0524">Neurogenesis</keyword>
<feature type="region of interest" description="Disordered" evidence="13">
    <location>
        <begin position="257"/>
        <end position="287"/>
    </location>
</feature>
<evidence type="ECO:0000313" key="15">
    <source>
        <dbReference type="EMBL" id="CAG11006.1"/>
    </source>
</evidence>
<evidence type="ECO:0000256" key="7">
    <source>
        <dbReference type="ARBA" id="ARBA00022833"/>
    </source>
</evidence>
<dbReference type="KEGG" id="tng:GSTEN00032805G001"/>
<feature type="compositionally biased region" description="Low complexity" evidence="13">
    <location>
        <begin position="46"/>
        <end position="59"/>
    </location>
</feature>
<evidence type="ECO:0000256" key="2">
    <source>
        <dbReference type="ARBA" id="ARBA00006097"/>
    </source>
</evidence>
<keyword evidence="5" id="KW-0677">Repeat</keyword>
<dbReference type="InterPro" id="IPR013083">
    <property type="entry name" value="Znf_RING/FYVE/PHD"/>
</dbReference>
<evidence type="ECO:0000256" key="8">
    <source>
        <dbReference type="ARBA" id="ARBA00022902"/>
    </source>
</evidence>
<dbReference type="CDD" id="cd15528">
    <property type="entry name" value="PHD1_PHF10"/>
    <property type="match status" value="1"/>
</dbReference>
<dbReference type="InterPro" id="IPR038045">
    <property type="entry name" value="PHF10_PHD_finger_1"/>
</dbReference>
<feature type="region of interest" description="Disordered" evidence="13">
    <location>
        <begin position="1"/>
        <end position="60"/>
    </location>
</feature>
<sequence length="512" mass="57743">MATLLPVRPPCDSNPATPGAQSLKEDIIEEESNDGSQPLKRRRMGSGDSSRSCDTSSQDLGLTYFPAENLTEYKWPPDDTGEYYMLQEQVSEYLGVTSFKRKYPDMERRDLSHKEKLYLREQNVITETQCTLGLTALRSDEVIDLMIKEYPTKHAEYSVILQERERQRIAKEYSQMQQMQQQNPQKVEASKVPEYIKKAAKKAAEFNSNFNRERMEERRAYFDLQTHVCLRPTACVRWFHMLRDSLKVGRVWSSFSDHPGAPGEIQGAGPGADQDGTLPGSSDTRTVPGVLQKVCNTLRPRPPGRVFRSPWTASYFRCVRRYTPNELRYLPLNTALYEPPLDPDLPALDSEPDSDDAEDGKEEKKNKNSSDSSSGNASDMESQEGAAGQGPRLKGKEGSRQSAPHRAAAGYKPKVIPNAICGICQKGKEANRRGRPEALIHCSQCDNSGHPSCLDMSSELVCVIQTYNWQCMECKTLHRVSAAPPRGRDDVLRQMRPRLPHLLRGDGLHPHR</sequence>